<protein>
    <recommendedName>
        <fullName evidence="8">L-seryl-tRNA(Sec) selenium transferase</fullName>
        <ecNumber evidence="8">2.9.1.1</ecNumber>
    </recommendedName>
    <alternativeName>
        <fullName evidence="8">Selenocysteine synthase</fullName>
        <shortName evidence="8">Sec synthase</shortName>
    </alternativeName>
    <alternativeName>
        <fullName evidence="8">Selenocysteinyl-tRNA(Sec) synthase</fullName>
    </alternativeName>
</protein>
<dbReference type="PANTHER" id="PTHR32328">
    <property type="entry name" value="L-SERYL-TRNA(SEC) SELENIUM TRANSFERASE"/>
    <property type="match status" value="1"/>
</dbReference>
<evidence type="ECO:0000313" key="10">
    <source>
        <dbReference type="EMBL" id="ADH99377.1"/>
    </source>
</evidence>
<dbReference type="InterPro" id="IPR015424">
    <property type="entry name" value="PyrdxlP-dep_Trfase"/>
</dbReference>
<keyword evidence="3 8" id="KW-0808">Transferase</keyword>
<evidence type="ECO:0000256" key="8">
    <source>
        <dbReference type="HAMAP-Rule" id="MF_00423"/>
    </source>
</evidence>
<evidence type="ECO:0000256" key="6">
    <source>
        <dbReference type="ARBA" id="ARBA00023266"/>
    </source>
</evidence>
<accession>D6XU91</accession>
<dbReference type="NCBIfam" id="TIGR00474">
    <property type="entry name" value="selA"/>
    <property type="match status" value="1"/>
</dbReference>
<comment type="cofactor">
    <cofactor evidence="1 8 9">
        <name>pyridoxal 5'-phosphate</name>
        <dbReference type="ChEBI" id="CHEBI:597326"/>
    </cofactor>
</comment>
<dbReference type="GO" id="GO:0004125">
    <property type="term" value="F:L-seryl-tRNA(Sec) selenium transferase activity"/>
    <property type="evidence" value="ECO:0007669"/>
    <property type="project" value="UniProtKB-UniRule"/>
</dbReference>
<evidence type="ECO:0000256" key="9">
    <source>
        <dbReference type="PIRSR" id="PIRSR618319-50"/>
    </source>
</evidence>
<dbReference type="AlphaFoldDB" id="D6XU91"/>
<comment type="function">
    <text evidence="8">Converts seryl-tRNA(Sec) to selenocysteinyl-tRNA(Sec) required for selenoprotein biosynthesis.</text>
</comment>
<dbReference type="HAMAP" id="MF_00423">
    <property type="entry name" value="SelA"/>
    <property type="match status" value="1"/>
</dbReference>
<dbReference type="Pfam" id="PF03841">
    <property type="entry name" value="SelA"/>
    <property type="match status" value="1"/>
</dbReference>
<dbReference type="InterPro" id="IPR015421">
    <property type="entry name" value="PyrdxlP-dep_Trfase_major"/>
</dbReference>
<proteinExistence type="inferred from homology"/>
<dbReference type="UniPathway" id="UPA00906">
    <property type="reaction ID" value="UER00896"/>
</dbReference>
<keyword evidence="2 8" id="KW-0963">Cytoplasm</keyword>
<comment type="pathway">
    <text evidence="8">Aminoacyl-tRNA biosynthesis; selenocysteinyl-tRNA(Sec) biosynthesis; selenocysteinyl-tRNA(Sec) from L-seryl-tRNA(Sec) (bacterial route): step 1/1.</text>
</comment>
<keyword evidence="11" id="KW-1185">Reference proteome</keyword>
<keyword evidence="5 8" id="KW-0648">Protein biosynthesis</keyword>
<evidence type="ECO:0000256" key="7">
    <source>
        <dbReference type="ARBA" id="ARBA00044507"/>
    </source>
</evidence>
<dbReference type="Gene3D" id="3.90.1150.180">
    <property type="match status" value="1"/>
</dbReference>
<dbReference type="SUPFAM" id="SSF53383">
    <property type="entry name" value="PLP-dependent transferases"/>
    <property type="match status" value="1"/>
</dbReference>
<evidence type="ECO:0000313" key="11">
    <source>
        <dbReference type="Proteomes" id="UP000000271"/>
    </source>
</evidence>
<name>D6XU91_BACIE</name>
<comment type="catalytic activity">
    <reaction evidence="8">
        <text>L-seryl-tRNA(Sec) + selenophosphate + H(+) = L-selenocysteinyl-tRNA(Sec) + phosphate</text>
        <dbReference type="Rhea" id="RHEA:22728"/>
        <dbReference type="Rhea" id="RHEA-COMP:9742"/>
        <dbReference type="Rhea" id="RHEA-COMP:9743"/>
        <dbReference type="ChEBI" id="CHEBI:15378"/>
        <dbReference type="ChEBI" id="CHEBI:16144"/>
        <dbReference type="ChEBI" id="CHEBI:43474"/>
        <dbReference type="ChEBI" id="CHEBI:78533"/>
        <dbReference type="ChEBI" id="CHEBI:78573"/>
        <dbReference type="EC" id="2.9.1.1"/>
    </reaction>
</comment>
<dbReference type="RefSeq" id="WP_013172799.1">
    <property type="nucleotide sequence ID" value="NC_014219.1"/>
</dbReference>
<dbReference type="PANTHER" id="PTHR32328:SF0">
    <property type="entry name" value="L-SERYL-TRNA(SEC) SELENIUM TRANSFERASE"/>
    <property type="match status" value="1"/>
</dbReference>
<dbReference type="Gene3D" id="3.40.640.10">
    <property type="entry name" value="Type I PLP-dependent aspartate aminotransferase-like (Major domain)"/>
    <property type="match status" value="1"/>
</dbReference>
<dbReference type="eggNOG" id="COG1921">
    <property type="taxonomic scope" value="Bacteria"/>
</dbReference>
<evidence type="ECO:0000256" key="4">
    <source>
        <dbReference type="ARBA" id="ARBA00022898"/>
    </source>
</evidence>
<keyword evidence="4 8" id="KW-0663">Pyridoxal phosphate</keyword>
<dbReference type="GO" id="GO:0005737">
    <property type="term" value="C:cytoplasm"/>
    <property type="evidence" value="ECO:0007669"/>
    <property type="project" value="UniProtKB-SubCell"/>
</dbReference>
<dbReference type="GO" id="GO:0001717">
    <property type="term" value="P:conversion of seryl-tRNAsec to selenocys-tRNAsec"/>
    <property type="evidence" value="ECO:0007669"/>
    <property type="project" value="UniProtKB-UniRule"/>
</dbReference>
<gene>
    <name evidence="8" type="primary">selA</name>
    <name evidence="10" type="ordered locus">Bsel_1872</name>
</gene>
<feature type="modified residue" description="N6-(pyridoxal phosphate)lysine" evidence="8 9">
    <location>
        <position position="301"/>
    </location>
</feature>
<dbReference type="InterPro" id="IPR004534">
    <property type="entry name" value="SelA_trans"/>
</dbReference>
<keyword evidence="6 8" id="KW-0711">Selenium</keyword>
<dbReference type="EC" id="2.9.1.1" evidence="8"/>
<comment type="similarity">
    <text evidence="7 8">Belongs to the SelA family.</text>
</comment>
<dbReference type="GO" id="GO:0001514">
    <property type="term" value="P:selenocysteine incorporation"/>
    <property type="evidence" value="ECO:0007669"/>
    <property type="project" value="UniProtKB-UniRule"/>
</dbReference>
<dbReference type="STRING" id="439292.Bsel_1872"/>
<dbReference type="KEGG" id="bse:Bsel_1872"/>
<dbReference type="InterPro" id="IPR018319">
    <property type="entry name" value="SelA-like"/>
</dbReference>
<dbReference type="HOGENOM" id="CLU_038142_1_0_9"/>
<evidence type="ECO:0000256" key="2">
    <source>
        <dbReference type="ARBA" id="ARBA00022490"/>
    </source>
</evidence>
<reference evidence="10" key="1">
    <citation type="submission" date="2009-10" db="EMBL/GenBank/DDBJ databases">
        <title>Complete sequence of Bacillus selenitireducens MLS10.</title>
        <authorList>
            <consortium name="US DOE Joint Genome Institute"/>
            <person name="Lucas S."/>
            <person name="Copeland A."/>
            <person name="Lapidus A."/>
            <person name="Glavina del Rio T."/>
            <person name="Dalin E."/>
            <person name="Tice H."/>
            <person name="Bruce D."/>
            <person name="Goodwin L."/>
            <person name="Pitluck S."/>
            <person name="Sims D."/>
            <person name="Brettin T."/>
            <person name="Detter J.C."/>
            <person name="Han C."/>
            <person name="Larimer F."/>
            <person name="Land M."/>
            <person name="Hauser L."/>
            <person name="Kyrpides N."/>
            <person name="Ovchinnikova G."/>
            <person name="Stolz J."/>
        </authorList>
    </citation>
    <scope>NUCLEOTIDE SEQUENCE [LARGE SCALE GENOMIC DNA]</scope>
    <source>
        <strain evidence="10">MLS10</strain>
    </source>
</reference>
<evidence type="ECO:0000256" key="5">
    <source>
        <dbReference type="ARBA" id="ARBA00022917"/>
    </source>
</evidence>
<comment type="subcellular location">
    <subcellularLocation>
        <location evidence="8">Cytoplasm</location>
    </subcellularLocation>
</comment>
<sequence>MSQLLKHLPPVHELISNPFIREAAEARQVPDGLLKEWLKDDLNALREDVMNNSEKFQDASRALFTSHIEVKIMERLNGGSFYSLRPVINGTGTVLHTNLGRARLSDRALKHVHDTSKHYSTLEYDLAAGGRGSRLSLIEGLLKKATGAEAAMAVNNNAAAVYMILRALANDQEVIVSRGELIEIGGSFRVSSIMEESGAKLVEVGTTNKTHLPDYEDAITEQTAMIMKVHTSNFATVGFTADVGISDLTGMVKEMEQEVILYEDLGSGSLFAYSDEGIGDEPVVKQALAKGADIVSFSGDKLLGGPQAGIICGSKKLIDRLKKHSLARVLRLDKMTLAALEATLFDYVYDKQSRDLIPALRDIRKTEEEIQGYAKSFAGRYNSYESLFIRVHPSFSKIGGGTMPLEERPTWGILVSKRGVSPNQTEAFLRKLDPPLIARVMAEGVYIDFRTISSEEGAILADHLKALDNEHFY</sequence>
<evidence type="ECO:0000256" key="3">
    <source>
        <dbReference type="ARBA" id="ARBA00022679"/>
    </source>
</evidence>
<dbReference type="OrthoDB" id="9787096at2"/>
<dbReference type="EMBL" id="CP001791">
    <property type="protein sequence ID" value="ADH99377.1"/>
    <property type="molecule type" value="Genomic_DNA"/>
</dbReference>
<evidence type="ECO:0000256" key="1">
    <source>
        <dbReference type="ARBA" id="ARBA00001933"/>
    </source>
</evidence>
<dbReference type="Proteomes" id="UP000000271">
    <property type="component" value="Chromosome"/>
</dbReference>
<organism evidence="10 11">
    <name type="scientific">Bacillus selenitireducens (strain ATCC 700615 / DSM 15326 / MLS10)</name>
    <dbReference type="NCBI Taxonomy" id="439292"/>
    <lineage>
        <taxon>Bacteria</taxon>
        <taxon>Bacillati</taxon>
        <taxon>Bacillota</taxon>
        <taxon>Bacilli</taxon>
        <taxon>Bacillales</taxon>
        <taxon>Bacillaceae</taxon>
        <taxon>Salisediminibacterium</taxon>
    </lineage>
</organism>